<keyword evidence="2 5" id="KW-0808">Transferase</keyword>
<gene>
    <name evidence="5" type="ORF">ENS06_07925</name>
</gene>
<dbReference type="PANTHER" id="PTHR13610:SF11">
    <property type="entry name" value="METHYLTRANSFERASE DOMAIN-CONTAINING PROTEIN"/>
    <property type="match status" value="1"/>
</dbReference>
<reference evidence="5" key="1">
    <citation type="journal article" date="2020" name="mSystems">
        <title>Genome- and Community-Level Interaction Insights into Carbon Utilization and Element Cycling Functions of Hydrothermarchaeota in Hydrothermal Sediment.</title>
        <authorList>
            <person name="Zhou Z."/>
            <person name="Liu Y."/>
            <person name="Xu W."/>
            <person name="Pan J."/>
            <person name="Luo Z.H."/>
            <person name="Li M."/>
        </authorList>
    </citation>
    <scope>NUCLEOTIDE SEQUENCE [LARGE SCALE GENOMIC DNA]</scope>
    <source>
        <strain evidence="5">SpSt-456</strain>
    </source>
</reference>
<organism evidence="5">
    <name type="scientific">Desulfacinum infernum</name>
    <dbReference type="NCBI Taxonomy" id="35837"/>
    <lineage>
        <taxon>Bacteria</taxon>
        <taxon>Pseudomonadati</taxon>
        <taxon>Thermodesulfobacteriota</taxon>
        <taxon>Syntrophobacteria</taxon>
        <taxon>Syntrophobacterales</taxon>
        <taxon>Syntrophobacteraceae</taxon>
        <taxon>Desulfacinum</taxon>
    </lineage>
</organism>
<dbReference type="EMBL" id="DSTK01000023">
    <property type="protein sequence ID" value="HFK97237.1"/>
    <property type="molecule type" value="Genomic_DNA"/>
</dbReference>
<evidence type="ECO:0000256" key="2">
    <source>
        <dbReference type="ARBA" id="ARBA00022679"/>
    </source>
</evidence>
<dbReference type="GO" id="GO:0016279">
    <property type="term" value="F:protein-lysine N-methyltransferase activity"/>
    <property type="evidence" value="ECO:0007669"/>
    <property type="project" value="InterPro"/>
</dbReference>
<evidence type="ECO:0000313" key="5">
    <source>
        <dbReference type="EMBL" id="HFK97237.1"/>
    </source>
</evidence>
<keyword evidence="1 5" id="KW-0489">Methyltransferase</keyword>
<protein>
    <submittedName>
        <fullName evidence="5">Methyltransferase domain-containing protein</fullName>
    </submittedName>
</protein>
<dbReference type="SUPFAM" id="SSF53335">
    <property type="entry name" value="S-adenosyl-L-methionine-dependent methyltransferases"/>
    <property type="match status" value="1"/>
</dbReference>
<accession>A0A832EAG5</accession>
<dbReference type="Pfam" id="PF13649">
    <property type="entry name" value="Methyltransf_25"/>
    <property type="match status" value="1"/>
</dbReference>
<evidence type="ECO:0000256" key="1">
    <source>
        <dbReference type="ARBA" id="ARBA00022603"/>
    </source>
</evidence>
<name>A0A832EAG5_9BACT</name>
<evidence type="ECO:0000259" key="4">
    <source>
        <dbReference type="Pfam" id="PF13649"/>
    </source>
</evidence>
<dbReference type="InterPro" id="IPR026170">
    <property type="entry name" value="FAM173A/B"/>
</dbReference>
<proteinExistence type="predicted"/>
<comment type="caution">
    <text evidence="5">The sequence shown here is derived from an EMBL/GenBank/DDBJ whole genome shotgun (WGS) entry which is preliminary data.</text>
</comment>
<sequence>MSVPHRSALSERVLRHFSDRYGPWEAMGGTYKMTSRGAWATSRPEAVLRFFHELGLDRCRLFGDLGCGDGVAVCGAALFTRAVGIEADPELCRQARENARALGLGHRTAFICGDFLDLRLDPFDVLYIYPDKPLDALTTKLRGWSGILLVYGPHFAPHGRPLLRRCSWERETLSVYAWGERSPEHVLAENSHIC</sequence>
<dbReference type="Gene3D" id="3.40.50.150">
    <property type="entry name" value="Vaccinia Virus protein VP39"/>
    <property type="match status" value="1"/>
</dbReference>
<dbReference type="PANTHER" id="PTHR13610">
    <property type="entry name" value="METHYLTRANSFERASE DOMAIN-CONTAINING PROTEIN"/>
    <property type="match status" value="1"/>
</dbReference>
<dbReference type="AlphaFoldDB" id="A0A832EAG5"/>
<feature type="domain" description="Methyltransferase" evidence="4">
    <location>
        <begin position="64"/>
        <end position="128"/>
    </location>
</feature>
<dbReference type="InterPro" id="IPR041698">
    <property type="entry name" value="Methyltransf_25"/>
</dbReference>
<dbReference type="GO" id="GO:0032259">
    <property type="term" value="P:methylation"/>
    <property type="evidence" value="ECO:0007669"/>
    <property type="project" value="UniProtKB-KW"/>
</dbReference>
<keyword evidence="3" id="KW-0949">S-adenosyl-L-methionine</keyword>
<dbReference type="InterPro" id="IPR029063">
    <property type="entry name" value="SAM-dependent_MTases_sf"/>
</dbReference>
<dbReference type="CDD" id="cd02440">
    <property type="entry name" value="AdoMet_MTases"/>
    <property type="match status" value="1"/>
</dbReference>
<evidence type="ECO:0000256" key="3">
    <source>
        <dbReference type="ARBA" id="ARBA00022691"/>
    </source>
</evidence>